<dbReference type="AlphaFoldDB" id="A0AAJ0GHU3"/>
<evidence type="ECO:0000256" key="1">
    <source>
        <dbReference type="SAM" id="Phobius"/>
    </source>
</evidence>
<feature type="transmembrane region" description="Helical" evidence="1">
    <location>
        <begin position="6"/>
        <end position="28"/>
    </location>
</feature>
<dbReference type="Proteomes" id="UP001271007">
    <property type="component" value="Unassembled WGS sequence"/>
</dbReference>
<evidence type="ECO:0000313" key="3">
    <source>
        <dbReference type="Proteomes" id="UP001271007"/>
    </source>
</evidence>
<feature type="transmembrane region" description="Helical" evidence="1">
    <location>
        <begin position="89"/>
        <end position="110"/>
    </location>
</feature>
<accession>A0AAJ0GHU3</accession>
<gene>
    <name evidence="2" type="ORF">LTR09_000850</name>
</gene>
<organism evidence="2 3">
    <name type="scientific">Extremus antarcticus</name>
    <dbReference type="NCBI Taxonomy" id="702011"/>
    <lineage>
        <taxon>Eukaryota</taxon>
        <taxon>Fungi</taxon>
        <taxon>Dikarya</taxon>
        <taxon>Ascomycota</taxon>
        <taxon>Pezizomycotina</taxon>
        <taxon>Dothideomycetes</taxon>
        <taxon>Dothideomycetidae</taxon>
        <taxon>Mycosphaerellales</taxon>
        <taxon>Extremaceae</taxon>
        <taxon>Extremus</taxon>
    </lineage>
</organism>
<keyword evidence="1" id="KW-1133">Transmembrane helix</keyword>
<dbReference type="EMBL" id="JAWDJX010000002">
    <property type="protein sequence ID" value="KAK3057775.1"/>
    <property type="molecule type" value="Genomic_DNA"/>
</dbReference>
<proteinExistence type="predicted"/>
<keyword evidence="1" id="KW-0472">Membrane</keyword>
<keyword evidence="1" id="KW-0812">Transmembrane</keyword>
<keyword evidence="3" id="KW-1185">Reference proteome</keyword>
<reference evidence="2" key="1">
    <citation type="submission" date="2023-04" db="EMBL/GenBank/DDBJ databases">
        <title>Black Yeasts Isolated from many extreme environments.</title>
        <authorList>
            <person name="Coleine C."/>
            <person name="Stajich J.E."/>
            <person name="Selbmann L."/>
        </authorList>
    </citation>
    <scope>NUCLEOTIDE SEQUENCE</scope>
    <source>
        <strain evidence="2">CCFEE 5312</strain>
    </source>
</reference>
<protein>
    <submittedName>
        <fullName evidence="2">Uncharacterized protein</fullName>
    </submittedName>
</protein>
<name>A0AAJ0GHU3_9PEZI</name>
<evidence type="ECO:0000313" key="2">
    <source>
        <dbReference type="EMBL" id="KAK3057775.1"/>
    </source>
</evidence>
<comment type="caution">
    <text evidence="2">The sequence shown here is derived from an EMBL/GenBank/DDBJ whole genome shotgun (WGS) entry which is preliminary data.</text>
</comment>
<sequence length="138" mass="14580">MASDTWTLALVTVIYYIPCTFGILYCLWRHRQVIGSSMTLSVGQNGTPSSTAIIITSVGLSSPMLGTAGIVHELAKLGWLVTRNRSKKVAWVLVLVYHMGVAGAIAIYAVGTSNSCDPATAEKGKSLAKAGVILLLTL</sequence>